<dbReference type="AlphaFoldDB" id="A0A1F5E8V5"/>
<dbReference type="Pfam" id="PF02906">
    <property type="entry name" value="Fe_hyd_lg_C"/>
    <property type="match status" value="1"/>
</dbReference>
<feature type="domain" description="Iron hydrogenase large subunit C-terminal" evidence="1">
    <location>
        <begin position="22"/>
        <end position="244"/>
    </location>
</feature>
<dbReference type="Gene3D" id="3.40.950.10">
    <property type="entry name" value="Fe-only Hydrogenase (Larger Subunit), Chain L, domain 3"/>
    <property type="match status" value="2"/>
</dbReference>
<dbReference type="SUPFAM" id="SSF53920">
    <property type="entry name" value="Fe-only hydrogenase"/>
    <property type="match status" value="1"/>
</dbReference>
<dbReference type="EMBL" id="MEZK01000005">
    <property type="protein sequence ID" value="OGD63706.1"/>
    <property type="molecule type" value="Genomic_DNA"/>
</dbReference>
<dbReference type="Proteomes" id="UP000177006">
    <property type="component" value="Unassembled WGS sequence"/>
</dbReference>
<evidence type="ECO:0000259" key="1">
    <source>
        <dbReference type="Pfam" id="PF02906"/>
    </source>
</evidence>
<protein>
    <recommendedName>
        <fullName evidence="1">Iron hydrogenase large subunit C-terminal domain-containing protein</fullName>
    </recommendedName>
</protein>
<organism evidence="2 3">
    <name type="scientific">Candidatus Beckwithbacteria bacterium RBG_13_42_9</name>
    <dbReference type="NCBI Taxonomy" id="1797457"/>
    <lineage>
        <taxon>Bacteria</taxon>
        <taxon>Candidatus Beckwithiibacteriota</taxon>
    </lineage>
</organism>
<comment type="caution">
    <text evidence="2">The sequence shown here is derived from an EMBL/GenBank/DDBJ whole genome shotgun (WGS) entry which is preliminary data.</text>
</comment>
<dbReference type="InterPro" id="IPR009016">
    <property type="entry name" value="Fe_hydrogenase"/>
</dbReference>
<accession>A0A1F5E8V5</accession>
<sequence>MEGQGVSEEVEQLLNLFNQKQPLVAMLAPSFPIVFAYPQIIGKLKRTGFSYMVEVAAGAKRTNEQVIELLKKNPEGRFMTSPCASFMRMVKEKYRHLMRYLAFTADSPMAATAKIVREKYPGYRPVFIGPCIVKKLEAKENYPELNILVLTYKEMNEVFAKLGINDDPADAQATFDISCSQTRLYPVSGGLTESSGARDLLAEDSIEVVSGWQNCQEAIERFVKNQDIRLLDILFCEGGCINGPGIISSLSTDERRKKIINFWESKKL</sequence>
<evidence type="ECO:0000313" key="2">
    <source>
        <dbReference type="EMBL" id="OGD63706.1"/>
    </source>
</evidence>
<dbReference type="InterPro" id="IPR004108">
    <property type="entry name" value="Fe_hydrogenase_lsu_C"/>
</dbReference>
<reference evidence="2 3" key="1">
    <citation type="journal article" date="2016" name="Nat. Commun.">
        <title>Thousands of microbial genomes shed light on interconnected biogeochemical processes in an aquifer system.</title>
        <authorList>
            <person name="Anantharaman K."/>
            <person name="Brown C.T."/>
            <person name="Hug L.A."/>
            <person name="Sharon I."/>
            <person name="Castelle C.J."/>
            <person name="Probst A.J."/>
            <person name="Thomas B.C."/>
            <person name="Singh A."/>
            <person name="Wilkins M.J."/>
            <person name="Karaoz U."/>
            <person name="Brodie E.L."/>
            <person name="Williams K.H."/>
            <person name="Hubbard S.S."/>
            <person name="Banfield J.F."/>
        </authorList>
    </citation>
    <scope>NUCLEOTIDE SEQUENCE [LARGE SCALE GENOMIC DNA]</scope>
</reference>
<proteinExistence type="predicted"/>
<gene>
    <name evidence="2" type="ORF">A2160_03405</name>
</gene>
<dbReference type="Gene3D" id="3.40.50.1780">
    <property type="match status" value="2"/>
</dbReference>
<dbReference type="STRING" id="1797457.A2160_03405"/>
<evidence type="ECO:0000313" key="3">
    <source>
        <dbReference type="Proteomes" id="UP000177006"/>
    </source>
</evidence>
<name>A0A1F5E8V5_9BACT</name>